<reference evidence="2 3" key="1">
    <citation type="journal article" date="2016" name="Proc. Natl. Acad. Sci. U.S.A.">
        <title>Comparative genomics of biotechnologically important yeasts.</title>
        <authorList>
            <person name="Riley R."/>
            <person name="Haridas S."/>
            <person name="Wolfe K.H."/>
            <person name="Lopes M.R."/>
            <person name="Hittinger C.T."/>
            <person name="Goeker M."/>
            <person name="Salamov A.A."/>
            <person name="Wisecaver J.H."/>
            <person name="Long T.M."/>
            <person name="Calvey C.H."/>
            <person name="Aerts A.L."/>
            <person name="Barry K.W."/>
            <person name="Choi C."/>
            <person name="Clum A."/>
            <person name="Coughlan A.Y."/>
            <person name="Deshpande S."/>
            <person name="Douglass A.P."/>
            <person name="Hanson S.J."/>
            <person name="Klenk H.-P."/>
            <person name="LaButti K.M."/>
            <person name="Lapidus A."/>
            <person name="Lindquist E.A."/>
            <person name="Lipzen A.M."/>
            <person name="Meier-Kolthoff J.P."/>
            <person name="Ohm R.A."/>
            <person name="Otillar R.P."/>
            <person name="Pangilinan J.L."/>
            <person name="Peng Y."/>
            <person name="Rokas A."/>
            <person name="Rosa C.A."/>
            <person name="Scheuner C."/>
            <person name="Sibirny A.A."/>
            <person name="Slot J.C."/>
            <person name="Stielow J.B."/>
            <person name="Sun H."/>
            <person name="Kurtzman C.P."/>
            <person name="Blackwell M."/>
            <person name="Grigoriev I.V."/>
            <person name="Jeffries T.W."/>
        </authorList>
    </citation>
    <scope>NUCLEOTIDE SEQUENCE [LARGE SCALE GENOMIC DNA]</scope>
    <source>
        <strain evidence="2 3">DSM 6958</strain>
    </source>
</reference>
<dbReference type="AlphaFoldDB" id="A0A1E3PPK1"/>
<evidence type="ECO:0000313" key="3">
    <source>
        <dbReference type="Proteomes" id="UP000095009"/>
    </source>
</evidence>
<organism evidence="2 3">
    <name type="scientific">Nadsonia fulvescens var. elongata DSM 6958</name>
    <dbReference type="NCBI Taxonomy" id="857566"/>
    <lineage>
        <taxon>Eukaryota</taxon>
        <taxon>Fungi</taxon>
        <taxon>Dikarya</taxon>
        <taxon>Ascomycota</taxon>
        <taxon>Saccharomycotina</taxon>
        <taxon>Dipodascomycetes</taxon>
        <taxon>Dipodascales</taxon>
        <taxon>Dipodascales incertae sedis</taxon>
        <taxon>Nadsonia</taxon>
    </lineage>
</organism>
<accession>A0A1E3PPK1</accession>
<gene>
    <name evidence="2" type="ORF">NADFUDRAFT_64505</name>
</gene>
<sequence>MESSALSVAHPYASSRKEGRVAAPSGKTTSHRSTMSTTPMKDFGFLAEAPDILSLKLDPGSALISSEGSSLVDEDGNRPLSSNLGIYNQTSSASPKRISETFGTLNPVVTSSGNPSTHAPISNISVDTINEKPSSRPQSHIALPSPSHSSAYPFPNISSPSQNYSHSSKSRLSSPKVTLQTLIDTEHTLKSQYLSHDRLVNELKSNVVQFSIIQRFYFSLSCFHVALFEKLRFDHAKFPNLFQQAVEFRALIKDQNNRRDI</sequence>
<dbReference type="EMBL" id="KV454407">
    <property type="protein sequence ID" value="ODQ67363.1"/>
    <property type="molecule type" value="Genomic_DNA"/>
</dbReference>
<keyword evidence="3" id="KW-1185">Reference proteome</keyword>
<feature type="non-terminal residue" evidence="2">
    <location>
        <position position="261"/>
    </location>
</feature>
<feature type="compositionally biased region" description="Polar residues" evidence="1">
    <location>
        <begin position="146"/>
        <end position="164"/>
    </location>
</feature>
<name>A0A1E3PPK1_9ASCO</name>
<evidence type="ECO:0000313" key="2">
    <source>
        <dbReference type="EMBL" id="ODQ67363.1"/>
    </source>
</evidence>
<dbReference type="Proteomes" id="UP000095009">
    <property type="component" value="Unassembled WGS sequence"/>
</dbReference>
<feature type="region of interest" description="Disordered" evidence="1">
    <location>
        <begin position="128"/>
        <end position="172"/>
    </location>
</feature>
<feature type="region of interest" description="Disordered" evidence="1">
    <location>
        <begin position="1"/>
        <end position="38"/>
    </location>
</feature>
<evidence type="ECO:0000256" key="1">
    <source>
        <dbReference type="SAM" id="MobiDB-lite"/>
    </source>
</evidence>
<proteinExistence type="predicted"/>
<feature type="compositionally biased region" description="Polar residues" evidence="1">
    <location>
        <begin position="26"/>
        <end position="38"/>
    </location>
</feature>
<protein>
    <submittedName>
        <fullName evidence="2">Uncharacterized protein</fullName>
    </submittedName>
</protein>